<evidence type="ECO:0000256" key="2">
    <source>
        <dbReference type="SAM" id="SignalP"/>
    </source>
</evidence>
<feature type="signal peptide" evidence="2">
    <location>
        <begin position="1"/>
        <end position="37"/>
    </location>
</feature>
<protein>
    <recommendedName>
        <fullName evidence="5">Lipoprotein</fullName>
    </recommendedName>
</protein>
<feature type="region of interest" description="Disordered" evidence="1">
    <location>
        <begin position="231"/>
        <end position="282"/>
    </location>
</feature>
<name>A0A1Q8I3H7_9ACTO</name>
<feature type="region of interest" description="Disordered" evidence="1">
    <location>
        <begin position="39"/>
        <end position="82"/>
    </location>
</feature>
<evidence type="ECO:0008006" key="5">
    <source>
        <dbReference type="Google" id="ProtNLM"/>
    </source>
</evidence>
<accession>A0A1Q8I3H7</accession>
<keyword evidence="2" id="KW-0732">Signal</keyword>
<evidence type="ECO:0000313" key="3">
    <source>
        <dbReference type="EMBL" id="OLL15637.1"/>
    </source>
</evidence>
<reference evidence="3 4" key="1">
    <citation type="submission" date="2016-12" db="EMBL/GenBank/DDBJ databases">
        <title>Genomic comparison of strains in the 'Actinomyces naeslundii' group.</title>
        <authorList>
            <person name="Mughal S.R."/>
            <person name="Do T."/>
            <person name="Gilbert S.C."/>
            <person name="Witherden E.A."/>
            <person name="Didelot X."/>
            <person name="Beighton D."/>
        </authorList>
    </citation>
    <scope>NUCLEOTIDE SEQUENCE [LARGE SCALE GENOMIC DNA]</scope>
    <source>
        <strain evidence="3 4">S64C</strain>
    </source>
</reference>
<comment type="caution">
    <text evidence="3">The sequence shown here is derived from an EMBL/GenBank/DDBJ whole genome shotgun (WGS) entry which is preliminary data.</text>
</comment>
<dbReference type="RefSeq" id="WP_075248371.1">
    <property type="nucleotide sequence ID" value="NZ_MSGO01000007.1"/>
</dbReference>
<evidence type="ECO:0000256" key="1">
    <source>
        <dbReference type="SAM" id="MobiDB-lite"/>
    </source>
</evidence>
<dbReference type="EMBL" id="MSGO01000007">
    <property type="protein sequence ID" value="OLL15637.1"/>
    <property type="molecule type" value="Genomic_DNA"/>
</dbReference>
<dbReference type="AlphaFoldDB" id="A0A1Q8I3H7"/>
<evidence type="ECO:0000313" key="4">
    <source>
        <dbReference type="Proteomes" id="UP000185736"/>
    </source>
</evidence>
<sequence>MSPSLHPLARSANHRRSALRLPLVAGLSLALAVPALAACQDESGPAHPSASSSASSSAEKSGKSTEPSGKPSKGGKNSNVEYVPSWEFPQSHSGWKVTVYDTDGKNRMEKSNGCVFSATQNLYESSGEGDRAESDYQAEAFITAYQKPDFTNVSFEPTKDDSTLVKDTDGHGIETRRLDFTYTGTEDHKDYKVTRVIRVFSTVGTPVMLQAAYACPVDAYSSSEMETLFKATPISNPGPADMDEAGPDNGSGKDSKSNNKEKSDSGDKKSDEKGSGSSPKDT</sequence>
<feature type="compositionally biased region" description="Basic and acidic residues" evidence="1">
    <location>
        <begin position="251"/>
        <end position="282"/>
    </location>
</feature>
<dbReference type="Proteomes" id="UP000185736">
    <property type="component" value="Unassembled WGS sequence"/>
</dbReference>
<organism evidence="3 4">
    <name type="scientific">Actinomyces oris</name>
    <dbReference type="NCBI Taxonomy" id="544580"/>
    <lineage>
        <taxon>Bacteria</taxon>
        <taxon>Bacillati</taxon>
        <taxon>Actinomycetota</taxon>
        <taxon>Actinomycetes</taxon>
        <taxon>Actinomycetales</taxon>
        <taxon>Actinomycetaceae</taxon>
        <taxon>Actinomyces</taxon>
    </lineage>
</organism>
<feature type="chain" id="PRO_5013362408" description="Lipoprotein" evidence="2">
    <location>
        <begin position="38"/>
        <end position="282"/>
    </location>
</feature>
<proteinExistence type="predicted"/>
<feature type="compositionally biased region" description="Low complexity" evidence="1">
    <location>
        <begin position="39"/>
        <end position="59"/>
    </location>
</feature>
<gene>
    <name evidence="3" type="ORF">BKH32_01860</name>
</gene>